<dbReference type="RefSeq" id="XP_031875196.1">
    <property type="nucleotide sequence ID" value="XM_032011142.1"/>
</dbReference>
<dbReference type="GeneID" id="43595368"/>
<protein>
    <submittedName>
        <fullName evidence="1">Uncharacterized protein</fullName>
    </submittedName>
</protein>
<sequence length="403" mass="46080">MDSRDKPSSPNIFTIRVEGPHEEEGHDHKQKLLGQLTNIPKNAQVLQIENDTPSDVEWSVIGSHFSSVKDLRMDTGFNEELNDERIPSHWPIERLLVSSACAEVFRSPFVLEGKVKHLILLLTSGLRFEGPTSEELYGANDEAITRGDVKEEYMTVREGTPEERKITLVYLPKLVGAWMEQKYAGQEVQDNESHLISTLPDQIPDQIHLEAIEILENDAIDTFTRMTLALPHLVTNLKTLNIRSSHGLDFHFTVEEMFREVLPQLAGLKTLILTAGDVFRDDQFLALLYTEFPPNLSTLRFRGPISLAKSEHWERWVESFGNPQFLPNLKKLSFVLDLAYEQENPGKKKEATAQEEQLREAKAACLQLYANAEKRGITIESFVDKWAEDSKIFKQVDDRWDQL</sequence>
<keyword evidence="2" id="KW-1185">Reference proteome</keyword>
<reference evidence="1 2" key="1">
    <citation type="journal article" date="2018" name="IMA Fungus">
        <title>IMA Genome-F 9: Draft genome sequence of Annulohypoxylon stygium, Aspergillus mulundensis, Berkeleyomyces basicola (syn. Thielaviopsis basicola), Ceratocystis smalleyi, two Cercospora beticola strains, Coleophoma cylindrospora, Fusarium fracticaudum, Phialophora cf. hyalina, and Morchella septimelata.</title>
        <authorList>
            <person name="Wingfield B.D."/>
            <person name="Bills G.F."/>
            <person name="Dong Y."/>
            <person name="Huang W."/>
            <person name="Nel W.J."/>
            <person name="Swalarsk-Parry B.S."/>
            <person name="Vaghefi N."/>
            <person name="Wilken P.M."/>
            <person name="An Z."/>
            <person name="de Beer Z.W."/>
            <person name="De Vos L."/>
            <person name="Chen L."/>
            <person name="Duong T.A."/>
            <person name="Gao Y."/>
            <person name="Hammerbacher A."/>
            <person name="Kikkert J.R."/>
            <person name="Li Y."/>
            <person name="Li H."/>
            <person name="Li K."/>
            <person name="Li Q."/>
            <person name="Liu X."/>
            <person name="Ma X."/>
            <person name="Naidoo K."/>
            <person name="Pethybridge S.J."/>
            <person name="Sun J."/>
            <person name="Steenkamp E.T."/>
            <person name="van der Nest M.A."/>
            <person name="van Wyk S."/>
            <person name="Wingfield M.J."/>
            <person name="Xiong C."/>
            <person name="Yue Q."/>
            <person name="Zhang X."/>
        </authorList>
    </citation>
    <scope>NUCLEOTIDE SEQUENCE [LARGE SCALE GENOMIC DNA]</scope>
    <source>
        <strain evidence="1 2">BP 5553</strain>
    </source>
</reference>
<dbReference type="OrthoDB" id="4579491at2759"/>
<name>A0A370U439_9HELO</name>
<comment type="caution">
    <text evidence="1">The sequence shown here is derived from an EMBL/GenBank/DDBJ whole genome shotgun (WGS) entry which is preliminary data.</text>
</comment>
<dbReference type="AlphaFoldDB" id="A0A370U439"/>
<accession>A0A370U439</accession>
<organism evidence="1 2">
    <name type="scientific">Venustampulla echinocandica</name>
    <dbReference type="NCBI Taxonomy" id="2656787"/>
    <lineage>
        <taxon>Eukaryota</taxon>
        <taxon>Fungi</taxon>
        <taxon>Dikarya</taxon>
        <taxon>Ascomycota</taxon>
        <taxon>Pezizomycotina</taxon>
        <taxon>Leotiomycetes</taxon>
        <taxon>Helotiales</taxon>
        <taxon>Pleuroascaceae</taxon>
        <taxon>Venustampulla</taxon>
    </lineage>
</organism>
<dbReference type="EMBL" id="NPIC01000001">
    <property type="protein sequence ID" value="RDL42540.1"/>
    <property type="molecule type" value="Genomic_DNA"/>
</dbReference>
<proteinExistence type="predicted"/>
<evidence type="ECO:0000313" key="1">
    <source>
        <dbReference type="EMBL" id="RDL42540.1"/>
    </source>
</evidence>
<dbReference type="Proteomes" id="UP000254866">
    <property type="component" value="Unassembled WGS sequence"/>
</dbReference>
<evidence type="ECO:0000313" key="2">
    <source>
        <dbReference type="Proteomes" id="UP000254866"/>
    </source>
</evidence>
<gene>
    <name evidence="1" type="ORF">BP5553_02519</name>
</gene>